<dbReference type="AlphaFoldDB" id="A0A8H7MAN8"/>
<evidence type="ECO:0008006" key="3">
    <source>
        <dbReference type="Google" id="ProtNLM"/>
    </source>
</evidence>
<proteinExistence type="predicted"/>
<sequence>MALDRAEAVVRRYFTVEGQSSNADDMDESLGLSLLLLGEALSCMKNKIIAQGSLTIRGWHSEAHEGWGSSIAVTKGMVEKGWCPKSVYVLRNQLQGNTTALHEAYMVRRTKQRHSHESCTDTTCAARTVAGGAKYKQRHRCASGDCSSEGPNVAELVDIIRSGQVPVLELKDDLTITVKAHEPMEDYGTVTHVWSDGFGNPLRNDMPRCQLEFLAEAITESERHLKMRNHGRKLFWIDTLAIPVGAENKPERKTSIGQIHDIFINSKYTIVFDSELCAMKVGNRYVETAINILASGWMQRLWTLQEAYLSKRLFFKFQDTALDLQTLEESFPQAKENSSSILPDAARGYFHSIMGTAREARIHQMTPRDGVSLIASIWKAAYWRTTSKKQHEAVAIATLLGLNSGSSTMASFLNDAFVTGDGEFNMAKYHESMKHLWALIHDVYPGSIPAGVIFLPPPRLSMNGFGWAPVSWLAGKDSDDLKPLFAQNPPTQLDQNGLLVEFPGFLLHCSSAARSQLQLLSEGKSELCFPYGSNLLEWYQVRKLFGDEEKDITLRSDETTDYAIIIPQEQPSTIEDVGLFVEIRRTQLQRSLENSRTTRIFHVSSLFRVLVRRDMGDNIEENKEQFFLDTDLILGELVDRSQKWYLN</sequence>
<name>A0A8H7MAN8_9PEZI</name>
<gene>
    <name evidence="1" type="ORF">BFW01_g897</name>
</gene>
<reference evidence="1" key="1">
    <citation type="submission" date="2016-08" db="EMBL/GenBank/DDBJ databases">
        <authorList>
            <person name="Yan J."/>
        </authorList>
    </citation>
    <scope>NUCLEOTIDE SEQUENCE</scope>
    <source>
        <strain evidence="1">CSS-01s</strain>
    </source>
</reference>
<dbReference type="PANTHER" id="PTHR39596">
    <property type="match status" value="1"/>
</dbReference>
<evidence type="ECO:0000313" key="2">
    <source>
        <dbReference type="Proteomes" id="UP000627934"/>
    </source>
</evidence>
<dbReference type="EMBL" id="MDYX01000040">
    <property type="protein sequence ID" value="KAF9630335.1"/>
    <property type="molecule type" value="Genomic_DNA"/>
</dbReference>
<organism evidence="1 2">
    <name type="scientific">Lasiodiplodia theobromae</name>
    <dbReference type="NCBI Taxonomy" id="45133"/>
    <lineage>
        <taxon>Eukaryota</taxon>
        <taxon>Fungi</taxon>
        <taxon>Dikarya</taxon>
        <taxon>Ascomycota</taxon>
        <taxon>Pezizomycotina</taxon>
        <taxon>Dothideomycetes</taxon>
        <taxon>Dothideomycetes incertae sedis</taxon>
        <taxon>Botryosphaeriales</taxon>
        <taxon>Botryosphaeriaceae</taxon>
        <taxon>Lasiodiplodia</taxon>
    </lineage>
</organism>
<comment type="caution">
    <text evidence="1">The sequence shown here is derived from an EMBL/GenBank/DDBJ whole genome shotgun (WGS) entry which is preliminary data.</text>
</comment>
<dbReference type="Proteomes" id="UP000627934">
    <property type="component" value="Unassembled WGS sequence"/>
</dbReference>
<reference evidence="1" key="2">
    <citation type="journal article" date="2018" name="DNA Res.">
        <title>Comparative genome and transcriptome analyses reveal adaptations to opportunistic infections in woody plant degrading pathogens of Botryosphaeriaceae.</title>
        <authorList>
            <person name="Yan J.Y."/>
            <person name="Zhao W.S."/>
            <person name="Chen Z."/>
            <person name="Xing Q.K."/>
            <person name="Zhang W."/>
            <person name="Chethana K.W.T."/>
            <person name="Xue M.F."/>
            <person name="Xu J.P."/>
            <person name="Phillips A.J.L."/>
            <person name="Wang Y."/>
            <person name="Liu J.H."/>
            <person name="Liu M."/>
            <person name="Zhou Y."/>
            <person name="Jayawardena R.S."/>
            <person name="Manawasinghe I.S."/>
            <person name="Huang J.B."/>
            <person name="Qiao G.H."/>
            <person name="Fu C.Y."/>
            <person name="Guo F.F."/>
            <person name="Dissanayake A.J."/>
            <person name="Peng Y.L."/>
            <person name="Hyde K.D."/>
            <person name="Li X.H."/>
        </authorList>
    </citation>
    <scope>NUCLEOTIDE SEQUENCE</scope>
    <source>
        <strain evidence="1">CSS-01s</strain>
    </source>
</reference>
<dbReference type="PANTHER" id="PTHR39596:SF2">
    <property type="entry name" value="HET DOMAIN PROTEIN (AFU_ORTHOLOGUE AFUA_1G17550)-RELATED"/>
    <property type="match status" value="1"/>
</dbReference>
<evidence type="ECO:0000313" key="1">
    <source>
        <dbReference type="EMBL" id="KAF9630335.1"/>
    </source>
</evidence>
<protein>
    <recommendedName>
        <fullName evidence="3">Heterokaryon incompatibility domain-containing protein</fullName>
    </recommendedName>
</protein>
<accession>A0A8H7MAN8</accession>